<evidence type="ECO:0000313" key="2">
    <source>
        <dbReference type="Proteomes" id="UP000029665"/>
    </source>
</evidence>
<sequence>MMAPAPGLDVFPRPAQAMSSIYALNEDILLAIFSYIHGADALNAALVSRGLYPFAIPRVASRAKSITSEELQRLCDYMLLPGHGHGPHARVRANYLHILSVNAAMTSTYDWKFDVQGWTSDAEIAQQMAILHRFSCLLSHAEALRELRLTGIPWSSVWMGSYISKVGTAMSALNSLRILDCSGVTDELVSSLPPLQTLGCLHLAYVDERRVYHSDTGWTWTDVPSTLSSLFHALSGFPRIHELVLENFRPVEIEQYFYEEVSPEPDWLLQRFPSIQDLTLRHCSPATTLFVSLCPRLSCLSIGLLPQTSGRPARSLATTALPLCPPLRHLFISPVDLRFVVQRLSTVQRLYCTDAYSDSRYGAIPLNGFAQALSALSPTRVLRSFGLRQERQPEAQAFWEGLRTTQPGVRSMDLVVGAIVDEGTWISLFRRMAKALPRLPFLVALRFIVDLSFCKCLTLYTHRHCRLEPGESWLRAQTEGVGVLVQHAFRYIPTLEVVAIARGPAVVSHTPPYLMEYMNVHDPYVYYPPPDYVLKQIYTKGDAEVQQTYQFTWFCRGRGANHLIKVPNAVGQQICDLMENGDKTPAAELVDQLLPPSRSS</sequence>
<dbReference type="HOGENOM" id="CLU_455030_0_0_1"/>
<dbReference type="Gene3D" id="3.80.10.10">
    <property type="entry name" value="Ribonuclease Inhibitor"/>
    <property type="match status" value="1"/>
</dbReference>
<evidence type="ECO:0000313" key="1">
    <source>
        <dbReference type="EMBL" id="CDO71781.1"/>
    </source>
</evidence>
<dbReference type="SUPFAM" id="SSF52047">
    <property type="entry name" value="RNI-like"/>
    <property type="match status" value="1"/>
</dbReference>
<dbReference type="Proteomes" id="UP000029665">
    <property type="component" value="Unassembled WGS sequence"/>
</dbReference>
<dbReference type="InterPro" id="IPR036047">
    <property type="entry name" value="F-box-like_dom_sf"/>
</dbReference>
<name>A0A060SC36_PYCCI</name>
<evidence type="ECO:0008006" key="3">
    <source>
        <dbReference type="Google" id="ProtNLM"/>
    </source>
</evidence>
<reference evidence="1" key="1">
    <citation type="submission" date="2014-01" db="EMBL/GenBank/DDBJ databases">
        <title>The genome of the white-rot fungus Pycnoporus cinnabarinus: a basidiomycete model with a versatile arsenal for lignocellulosic biomass breakdown.</title>
        <authorList>
            <person name="Levasseur A."/>
            <person name="Lomascolo A."/>
            <person name="Ruiz-Duenas F.J."/>
            <person name="Uzan E."/>
            <person name="Piumi F."/>
            <person name="Kues U."/>
            <person name="Ram A.F.J."/>
            <person name="Murat C."/>
            <person name="Haon M."/>
            <person name="Benoit I."/>
            <person name="Arfi Y."/>
            <person name="Chevret D."/>
            <person name="Drula E."/>
            <person name="Kwon M.J."/>
            <person name="Gouret P."/>
            <person name="Lesage-Meessen L."/>
            <person name="Lombard V."/>
            <person name="Mariette J."/>
            <person name="Noirot C."/>
            <person name="Park J."/>
            <person name="Patyshakuliyeva A."/>
            <person name="Wieneger R.A.B."/>
            <person name="Wosten H.A.B."/>
            <person name="Martin F."/>
            <person name="Coutinho P.M."/>
            <person name="de Vries R."/>
            <person name="Martinez A.T."/>
            <person name="Klopp C."/>
            <person name="Pontarotti P."/>
            <person name="Henrissat B."/>
            <person name="Record E."/>
        </authorList>
    </citation>
    <scope>NUCLEOTIDE SEQUENCE [LARGE SCALE GENOMIC DNA]</scope>
    <source>
        <strain evidence="1">BRFM137</strain>
    </source>
</reference>
<dbReference type="EMBL" id="CCBP010000107">
    <property type="protein sequence ID" value="CDO71781.1"/>
    <property type="molecule type" value="Genomic_DNA"/>
</dbReference>
<dbReference type="InterPro" id="IPR032675">
    <property type="entry name" value="LRR_dom_sf"/>
</dbReference>
<gene>
    <name evidence="1" type="ORF">BN946_scf184939.g5</name>
</gene>
<dbReference type="SUPFAM" id="SSF81383">
    <property type="entry name" value="F-box domain"/>
    <property type="match status" value="1"/>
</dbReference>
<organism evidence="1 2">
    <name type="scientific">Pycnoporus cinnabarinus</name>
    <name type="common">Cinnabar-red polypore</name>
    <name type="synonym">Trametes cinnabarina</name>
    <dbReference type="NCBI Taxonomy" id="5643"/>
    <lineage>
        <taxon>Eukaryota</taxon>
        <taxon>Fungi</taxon>
        <taxon>Dikarya</taxon>
        <taxon>Basidiomycota</taxon>
        <taxon>Agaricomycotina</taxon>
        <taxon>Agaricomycetes</taxon>
        <taxon>Polyporales</taxon>
        <taxon>Polyporaceae</taxon>
        <taxon>Trametes</taxon>
    </lineage>
</organism>
<dbReference type="OrthoDB" id="2736077at2759"/>
<protein>
    <recommendedName>
        <fullName evidence="3">F-box domain-containing protein</fullName>
    </recommendedName>
</protein>
<comment type="caution">
    <text evidence="1">The sequence shown here is derived from an EMBL/GenBank/DDBJ whole genome shotgun (WGS) entry which is preliminary data.</text>
</comment>
<keyword evidence="2" id="KW-1185">Reference proteome</keyword>
<dbReference type="OMA" id="EASCWEF"/>
<dbReference type="AlphaFoldDB" id="A0A060SC36"/>
<proteinExistence type="predicted"/>
<accession>A0A060SC36</accession>
<dbReference type="STRING" id="5643.A0A060SC36"/>